<evidence type="ECO:0000256" key="3">
    <source>
        <dbReference type="PROSITE-ProRule" id="PRU00354"/>
    </source>
</evidence>
<dbReference type="OMA" id="MSVQTIL"/>
<dbReference type="PROSITE" id="PS51006">
    <property type="entry name" value="PABS_2"/>
    <property type="match status" value="1"/>
</dbReference>
<evidence type="ECO:0000313" key="5">
    <source>
        <dbReference type="EMBL" id="TDG50422.1"/>
    </source>
</evidence>
<dbReference type="FunFam" id="3.40.50.150:FF:000197">
    <property type="entry name" value="spermine synthase isoform X2"/>
    <property type="match status" value="1"/>
</dbReference>
<dbReference type="PANTHER" id="PTHR46315">
    <property type="entry name" value="SPERMINE SYNTHASE"/>
    <property type="match status" value="1"/>
</dbReference>
<dbReference type="InterPro" id="IPR035246">
    <property type="entry name" value="Spermidine_synt_N"/>
</dbReference>
<dbReference type="InterPro" id="IPR029063">
    <property type="entry name" value="SAM-dependent_MTases_sf"/>
</dbReference>
<sequence>MAAQTILFDFTLDAGKTATSIQRQEVARIVRNELEHVFTQLELAYSMESMDNGYFSVLHENKDTIITCRIFQQGLLTINVEYYLAAGKEPVLSLDKGKRLENALAKSLQALSGQKIPTLKRGDVARYYPSSDERIIEYDIDTLVYEARSPFQKIQILHSKTLGNMLILDELQNIAESDLIYTETLMGRGIENYEGKEICILGGGDGALLYELLKEKPKHVVMLEIDELVMQACNKYLNSICGDVLEKRKTDQYEIIVGDCVDYMKKFIAEGRKFDYVFGDLTDIPISDAPIGECWDFIRTIFEHSFQLLKPDGKYLTHGNGTSCLESLQLFEEQLRLLKPKVKFTTTKAFVPSFMEEWLFYQLTTSTNLTTTATTTTTPTSCIQNATSNTQIVLTPTIQIYPLELSTKEPLLLHSYTVILHAAKTQQLPQNLQNNILPLKKQRKKRVHYHHALVS</sequence>
<evidence type="ECO:0000256" key="2">
    <source>
        <dbReference type="ARBA" id="ARBA00022679"/>
    </source>
</evidence>
<feature type="active site" description="Proton acceptor" evidence="3">
    <location>
        <position position="280"/>
    </location>
</feature>
<dbReference type="InterPro" id="IPR001045">
    <property type="entry name" value="Spermi_synthase"/>
</dbReference>
<evidence type="ECO:0000256" key="1">
    <source>
        <dbReference type="ARBA" id="ARBA00007867"/>
    </source>
</evidence>
<dbReference type="Gene3D" id="3.40.50.150">
    <property type="entry name" value="Vaccinia Virus protein VP39"/>
    <property type="match status" value="1"/>
</dbReference>
<dbReference type="GO" id="GO:0006597">
    <property type="term" value="P:spermine biosynthetic process"/>
    <property type="evidence" value="ECO:0007669"/>
    <property type="project" value="InterPro"/>
</dbReference>
<dbReference type="InterPro" id="IPR037163">
    <property type="entry name" value="Spermidine_synt_N_sf"/>
</dbReference>
<comment type="similarity">
    <text evidence="1">Belongs to the spermidine/spermine synthase family.</text>
</comment>
<dbReference type="Proteomes" id="UP000295192">
    <property type="component" value="Unassembled WGS sequence"/>
</dbReference>
<keyword evidence="6" id="KW-1185">Reference proteome</keyword>
<dbReference type="InterPro" id="IPR015576">
    <property type="entry name" value="Spermine_synthase_animal"/>
</dbReference>
<dbReference type="CDD" id="cd02440">
    <property type="entry name" value="AdoMet_MTases"/>
    <property type="match status" value="1"/>
</dbReference>
<dbReference type="EMBL" id="LSRL02000016">
    <property type="protein sequence ID" value="TDG50422.1"/>
    <property type="molecule type" value="Genomic_DNA"/>
</dbReference>
<dbReference type="OrthoDB" id="5953636at2759"/>
<dbReference type="GO" id="GO:0016768">
    <property type="term" value="F:spermine synthase activity"/>
    <property type="evidence" value="ECO:0007669"/>
    <property type="project" value="InterPro"/>
</dbReference>
<proteinExistence type="inferred from homology"/>
<dbReference type="Pfam" id="PF17284">
    <property type="entry name" value="Spermine_synt_N"/>
    <property type="match status" value="1"/>
</dbReference>
<reference evidence="5 6" key="1">
    <citation type="journal article" date="2019" name="J. Hered.">
        <title>An Improved Genome Assembly for Drosophila navojoa, the Basal Species in the mojavensis Cluster.</title>
        <authorList>
            <person name="Vanderlinde T."/>
            <person name="Dupim E.G."/>
            <person name="Nazario-Yepiz N.O."/>
            <person name="Carvalho A.B."/>
        </authorList>
    </citation>
    <scope>NUCLEOTIDE SEQUENCE [LARGE SCALE GENOMIC DNA]</scope>
    <source>
        <strain evidence="5">Navoj_Jal97</strain>
        <tissue evidence="5">Whole organism</tissue>
    </source>
</reference>
<evidence type="ECO:0000313" key="6">
    <source>
        <dbReference type="Proteomes" id="UP000295192"/>
    </source>
</evidence>
<dbReference type="SUPFAM" id="SSF53335">
    <property type="entry name" value="S-adenosyl-L-methionine-dependent methyltransferases"/>
    <property type="match status" value="1"/>
</dbReference>
<keyword evidence="2 3" id="KW-0808">Transferase</keyword>
<keyword evidence="3" id="KW-0620">Polyamine biosynthesis</keyword>
<gene>
    <name evidence="5" type="ORF">AWZ03_003327</name>
</gene>
<feature type="domain" description="PABS" evidence="4">
    <location>
        <begin position="125"/>
        <end position="365"/>
    </location>
</feature>
<dbReference type="Gene3D" id="2.30.140.10">
    <property type="entry name" value="Spermidine synthase, tetramerisation domain"/>
    <property type="match status" value="1"/>
</dbReference>
<accession>A0A484BQC1</accession>
<name>A0A484BQC1_DRONA</name>
<dbReference type="AlphaFoldDB" id="A0A484BQC1"/>
<organism evidence="5 6">
    <name type="scientific">Drosophila navojoa</name>
    <name type="common">Fruit fly</name>
    <dbReference type="NCBI Taxonomy" id="7232"/>
    <lineage>
        <taxon>Eukaryota</taxon>
        <taxon>Metazoa</taxon>
        <taxon>Ecdysozoa</taxon>
        <taxon>Arthropoda</taxon>
        <taxon>Hexapoda</taxon>
        <taxon>Insecta</taxon>
        <taxon>Pterygota</taxon>
        <taxon>Neoptera</taxon>
        <taxon>Endopterygota</taxon>
        <taxon>Diptera</taxon>
        <taxon>Brachycera</taxon>
        <taxon>Muscomorpha</taxon>
        <taxon>Ephydroidea</taxon>
        <taxon>Drosophilidae</taxon>
        <taxon>Drosophila</taxon>
    </lineage>
</organism>
<dbReference type="PANTHER" id="PTHR46315:SF1">
    <property type="entry name" value="SPERMINE SYNTHASE"/>
    <property type="match status" value="1"/>
</dbReference>
<dbReference type="FunFam" id="2.30.140.10:FF:000008">
    <property type="entry name" value="spermine synthase isoform X2"/>
    <property type="match status" value="1"/>
</dbReference>
<dbReference type="Pfam" id="PF01564">
    <property type="entry name" value="Spermine_synth"/>
    <property type="match status" value="1"/>
</dbReference>
<protein>
    <recommendedName>
        <fullName evidence="4">PABS domain-containing protein</fullName>
    </recommendedName>
</protein>
<dbReference type="InterPro" id="IPR030374">
    <property type="entry name" value="PABS"/>
</dbReference>
<dbReference type="STRING" id="7232.A0A484BQC1"/>
<evidence type="ECO:0000259" key="4">
    <source>
        <dbReference type="PROSITE" id="PS51006"/>
    </source>
</evidence>
<comment type="caution">
    <text evidence="5">The sequence shown here is derived from an EMBL/GenBank/DDBJ whole genome shotgun (WGS) entry which is preliminary data.</text>
</comment>
<dbReference type="HAMAP" id="MF_00198">
    <property type="entry name" value="Spermidine_synth"/>
    <property type="match status" value="1"/>
</dbReference>